<comment type="caution">
    <text evidence="2">The sequence shown here is derived from an EMBL/GenBank/DDBJ whole genome shotgun (WGS) entry which is preliminary data.</text>
</comment>
<evidence type="ECO:0000313" key="2">
    <source>
        <dbReference type="EMBL" id="GGB26702.1"/>
    </source>
</evidence>
<keyword evidence="3" id="KW-1185">Reference proteome</keyword>
<gene>
    <name evidence="2" type="ORF">GCM10011505_05030</name>
</gene>
<accession>A0ABQ1I9G6</accession>
<dbReference type="Proteomes" id="UP000603352">
    <property type="component" value="Unassembled WGS sequence"/>
</dbReference>
<reference evidence="3" key="1">
    <citation type="journal article" date="2019" name="Int. J. Syst. Evol. Microbiol.">
        <title>The Global Catalogue of Microorganisms (GCM) 10K type strain sequencing project: providing services to taxonomists for standard genome sequencing and annotation.</title>
        <authorList>
            <consortium name="The Broad Institute Genomics Platform"/>
            <consortium name="The Broad Institute Genome Sequencing Center for Infectious Disease"/>
            <person name="Wu L."/>
            <person name="Ma J."/>
        </authorList>
    </citation>
    <scope>NUCLEOTIDE SEQUENCE [LARGE SCALE GENOMIC DNA]</scope>
    <source>
        <strain evidence="3">CGMCC 1.10188</strain>
    </source>
</reference>
<feature type="compositionally biased region" description="Basic and acidic residues" evidence="1">
    <location>
        <begin position="52"/>
        <end position="67"/>
    </location>
</feature>
<organism evidence="2 3">
    <name type="scientific">Tistrella bauzanensis</name>
    <dbReference type="NCBI Taxonomy" id="657419"/>
    <lineage>
        <taxon>Bacteria</taxon>
        <taxon>Pseudomonadati</taxon>
        <taxon>Pseudomonadota</taxon>
        <taxon>Alphaproteobacteria</taxon>
        <taxon>Geminicoccales</taxon>
        <taxon>Geminicoccaceae</taxon>
        <taxon>Tistrella</taxon>
    </lineage>
</organism>
<evidence type="ECO:0000313" key="3">
    <source>
        <dbReference type="Proteomes" id="UP000603352"/>
    </source>
</evidence>
<proteinExistence type="predicted"/>
<dbReference type="EMBL" id="BMDZ01000003">
    <property type="protein sequence ID" value="GGB26702.1"/>
    <property type="molecule type" value="Genomic_DNA"/>
</dbReference>
<name>A0ABQ1I9G6_9PROT</name>
<sequence>MAPVAGRLIVPGRCGKGCLPVEGEVWQRQGQHASGQDLPPPGGNGDVWHGGNRIDERGARSRPPEIR</sequence>
<feature type="region of interest" description="Disordered" evidence="1">
    <location>
        <begin position="27"/>
        <end position="67"/>
    </location>
</feature>
<protein>
    <submittedName>
        <fullName evidence="2">Uncharacterized protein</fullName>
    </submittedName>
</protein>
<evidence type="ECO:0000256" key="1">
    <source>
        <dbReference type="SAM" id="MobiDB-lite"/>
    </source>
</evidence>